<protein>
    <submittedName>
        <fullName evidence="8">ABC transporter permease</fullName>
    </submittedName>
</protein>
<keyword evidence="5 6" id="KW-0472">Membrane</keyword>
<feature type="transmembrane region" description="Helical" evidence="6">
    <location>
        <begin position="262"/>
        <end position="283"/>
    </location>
</feature>
<dbReference type="AlphaFoldDB" id="A0AB94ICE8"/>
<evidence type="ECO:0000313" key="9">
    <source>
        <dbReference type="Proteomes" id="UP000506160"/>
    </source>
</evidence>
<keyword evidence="2" id="KW-1003">Cell membrane</keyword>
<feature type="domain" description="ABC-2 type transporter transmembrane" evidence="7">
    <location>
        <begin position="33"/>
        <end position="367"/>
    </location>
</feature>
<dbReference type="GO" id="GO:0005886">
    <property type="term" value="C:plasma membrane"/>
    <property type="evidence" value="ECO:0007669"/>
    <property type="project" value="UniProtKB-SubCell"/>
</dbReference>
<feature type="transmembrane region" description="Helical" evidence="6">
    <location>
        <begin position="32"/>
        <end position="54"/>
    </location>
</feature>
<evidence type="ECO:0000256" key="6">
    <source>
        <dbReference type="SAM" id="Phobius"/>
    </source>
</evidence>
<accession>A0AB94ICE8</accession>
<dbReference type="InterPro" id="IPR051449">
    <property type="entry name" value="ABC-2_transporter_component"/>
</dbReference>
<keyword evidence="3 6" id="KW-0812">Transmembrane</keyword>
<dbReference type="Gene3D" id="3.40.1710.10">
    <property type="entry name" value="abc type-2 transporter like domain"/>
    <property type="match status" value="1"/>
</dbReference>
<evidence type="ECO:0000313" key="8">
    <source>
        <dbReference type="EMBL" id="TEA27091.1"/>
    </source>
</evidence>
<organism evidence="8 9">
    <name type="scientific">Candidatus Schmidhempelia bombi str. Bimp</name>
    <dbReference type="NCBI Taxonomy" id="1387197"/>
    <lineage>
        <taxon>Bacteria</taxon>
        <taxon>Pseudomonadati</taxon>
        <taxon>Pseudomonadota</taxon>
        <taxon>Gammaproteobacteria</taxon>
        <taxon>Orbales</taxon>
        <taxon>Orbaceae</taxon>
        <taxon>Candidatus Schmidhempelia</taxon>
    </lineage>
</organism>
<evidence type="ECO:0000256" key="5">
    <source>
        <dbReference type="ARBA" id="ARBA00023136"/>
    </source>
</evidence>
<evidence type="ECO:0000256" key="3">
    <source>
        <dbReference type="ARBA" id="ARBA00022692"/>
    </source>
</evidence>
<dbReference type="EMBL" id="AWGA01000055">
    <property type="protein sequence ID" value="TEA27091.1"/>
    <property type="molecule type" value="Genomic_DNA"/>
</dbReference>
<evidence type="ECO:0000256" key="2">
    <source>
        <dbReference type="ARBA" id="ARBA00022475"/>
    </source>
</evidence>
<feature type="transmembrane region" description="Helical" evidence="6">
    <location>
        <begin position="290"/>
        <end position="309"/>
    </location>
</feature>
<gene>
    <name evidence="8" type="ORF">O970_05355</name>
</gene>
<dbReference type="GO" id="GO:0140359">
    <property type="term" value="F:ABC-type transporter activity"/>
    <property type="evidence" value="ECO:0007669"/>
    <property type="project" value="InterPro"/>
</dbReference>
<proteinExistence type="predicted"/>
<sequence length="382" mass="43307">MAVAQIRLFFICFKNAFYSELQQLFSGFTRHWLLWIFPFLIFTLISSIFTQGVMLDLPIGVVDHDHSSLSRQLIRELDAGSHAKLINDDMSLPEAIEQLKRINIYALLYIPPNFEADVLAGQQPTPILYYNSLYYSAGLYSIMDYSGLINSLNEHYRGIMATKIGLPIPTLAEVNFVYDGLFNATGNSRYFQLFSAIVHILQLFVVACTVHLLGQLPKTFQVNYAIILGKLFPYTLWYTSLLLLEIAVLVLVSSAKVNSQPIFMPIVIFFYVMAAQSIGVLLFTFTRTVINAYSLIGILVGLALTYSGITVPEISMPLVAQLIAQIEPLTYALNTLFDIFLRHITFSSVVKTCLILIIYPFITMILARKRFTKRLEQQEVFN</sequence>
<comment type="caution">
    <text evidence="8">The sequence shown here is derived from an EMBL/GenBank/DDBJ whole genome shotgun (WGS) entry which is preliminary data.</text>
</comment>
<feature type="transmembrane region" description="Helical" evidence="6">
    <location>
        <begin position="235"/>
        <end position="256"/>
    </location>
</feature>
<dbReference type="Proteomes" id="UP000506160">
    <property type="component" value="Unassembled WGS sequence"/>
</dbReference>
<reference evidence="8 9" key="1">
    <citation type="journal article" date="2014" name="Appl. Environ. Microbiol.">
        <title>Genomic features of a bumble bee symbiont reflect its host environment.</title>
        <authorList>
            <person name="Martinson V.G."/>
            <person name="Magoc T."/>
            <person name="Koch H."/>
            <person name="Salzberg S.L."/>
            <person name="Moran N.A."/>
        </authorList>
    </citation>
    <scope>NUCLEOTIDE SEQUENCE [LARGE SCALE GENOMIC DNA]</scope>
    <source>
        <strain evidence="8 9">Bimp</strain>
    </source>
</reference>
<feature type="transmembrane region" description="Helical" evidence="6">
    <location>
        <begin position="190"/>
        <end position="214"/>
    </location>
</feature>
<dbReference type="PANTHER" id="PTHR30294">
    <property type="entry name" value="MEMBRANE COMPONENT OF ABC TRANSPORTER YHHJ-RELATED"/>
    <property type="match status" value="1"/>
</dbReference>
<dbReference type="InterPro" id="IPR013525">
    <property type="entry name" value="ABC2_TM"/>
</dbReference>
<dbReference type="PANTHER" id="PTHR30294:SF47">
    <property type="entry name" value="INNER MEMBRANE TRANSPORT PERMEASE YHHJ"/>
    <property type="match status" value="1"/>
</dbReference>
<comment type="subcellular location">
    <subcellularLocation>
        <location evidence="1">Cell membrane</location>
        <topology evidence="1">Multi-pass membrane protein</topology>
    </subcellularLocation>
</comment>
<evidence type="ECO:0000259" key="7">
    <source>
        <dbReference type="Pfam" id="PF12698"/>
    </source>
</evidence>
<dbReference type="Pfam" id="PF12698">
    <property type="entry name" value="ABC2_membrane_3"/>
    <property type="match status" value="1"/>
</dbReference>
<evidence type="ECO:0000256" key="1">
    <source>
        <dbReference type="ARBA" id="ARBA00004651"/>
    </source>
</evidence>
<keyword evidence="4 6" id="KW-1133">Transmembrane helix</keyword>
<dbReference type="RefSeq" id="WP_024496109.1">
    <property type="nucleotide sequence ID" value="NZ_AWGA01000055.1"/>
</dbReference>
<evidence type="ECO:0000256" key="4">
    <source>
        <dbReference type="ARBA" id="ARBA00022989"/>
    </source>
</evidence>
<feature type="transmembrane region" description="Helical" evidence="6">
    <location>
        <begin position="344"/>
        <end position="367"/>
    </location>
</feature>
<name>A0AB94ICE8_9GAMM</name>
<keyword evidence="9" id="KW-1185">Reference proteome</keyword>